<accession>A0A974S4R3</accession>
<protein>
    <submittedName>
        <fullName evidence="3">Uncharacterized protein</fullName>
    </submittedName>
</protein>
<evidence type="ECO:0000313" key="4">
    <source>
        <dbReference type="Proteomes" id="UP000595894"/>
    </source>
</evidence>
<proteinExistence type="predicted"/>
<organism evidence="3 4">
    <name type="scientific">Sphingomonas aliaeris</name>
    <dbReference type="NCBI Taxonomy" id="2759526"/>
    <lineage>
        <taxon>Bacteria</taxon>
        <taxon>Pseudomonadati</taxon>
        <taxon>Pseudomonadota</taxon>
        <taxon>Alphaproteobacteria</taxon>
        <taxon>Sphingomonadales</taxon>
        <taxon>Sphingomonadaceae</taxon>
        <taxon>Sphingomonas</taxon>
    </lineage>
</organism>
<keyword evidence="2" id="KW-0812">Transmembrane</keyword>
<keyword evidence="4" id="KW-1185">Reference proteome</keyword>
<feature type="transmembrane region" description="Helical" evidence="2">
    <location>
        <begin position="49"/>
        <end position="69"/>
    </location>
</feature>
<evidence type="ECO:0000256" key="1">
    <source>
        <dbReference type="SAM" id="MobiDB-lite"/>
    </source>
</evidence>
<evidence type="ECO:0000256" key="2">
    <source>
        <dbReference type="SAM" id="Phobius"/>
    </source>
</evidence>
<feature type="region of interest" description="Disordered" evidence="1">
    <location>
        <begin position="132"/>
        <end position="170"/>
    </location>
</feature>
<name>A0A974S4R3_9SPHN</name>
<feature type="region of interest" description="Disordered" evidence="1">
    <location>
        <begin position="91"/>
        <end position="120"/>
    </location>
</feature>
<keyword evidence="2" id="KW-1133">Transmembrane helix</keyword>
<reference evidence="4" key="1">
    <citation type="submission" date="2020-09" db="EMBL/GenBank/DDBJ databases">
        <title>Sphingomonas sp., a new species isolated from pork steak.</title>
        <authorList>
            <person name="Heidler von Heilborn D."/>
        </authorList>
    </citation>
    <scope>NUCLEOTIDE SEQUENCE [LARGE SCALE GENOMIC DNA]</scope>
</reference>
<evidence type="ECO:0000313" key="3">
    <source>
        <dbReference type="EMBL" id="QQV77739.1"/>
    </source>
</evidence>
<sequence length="244" mass="25456">MPTDSTPDVAADMERIFAPLAGRSSQATANPVIVRSDNAPPPRPAGKGLLYVAPLLVLVAGGALASIYISNDGSPTAPVARSVAAAPTIATDTGAGGEADMVESSMPADSSEMETGVSQSVPAPQDVAAAVPPLPAAPAVQRRRDRSDAANEDGEAQSGDVPSRACEPGSLDDQCIYQDVLNADGRLRRAFDRARRTGVPSGRLTAIQRQWISARDSADADPDGTIRRYDRLADILDQEREALE</sequence>
<dbReference type="KEGG" id="sari:H5J25_02870"/>
<dbReference type="Proteomes" id="UP000595894">
    <property type="component" value="Chromosome"/>
</dbReference>
<dbReference type="AlphaFoldDB" id="A0A974S4R3"/>
<keyword evidence="2" id="KW-0472">Membrane</keyword>
<dbReference type="RefSeq" id="WP_202094579.1">
    <property type="nucleotide sequence ID" value="NZ_CP061035.1"/>
</dbReference>
<dbReference type="EMBL" id="CP061035">
    <property type="protein sequence ID" value="QQV77739.1"/>
    <property type="molecule type" value="Genomic_DNA"/>
</dbReference>
<gene>
    <name evidence="3" type="ORF">H5J25_02870</name>
</gene>